<evidence type="ECO:0000313" key="2">
    <source>
        <dbReference type="Proteomes" id="UP000001299"/>
    </source>
</evidence>
<geneLocation type="plasmid" evidence="1 2">
    <name>pCY360</name>
</geneLocation>
<dbReference type="RefSeq" id="WP_013282831.1">
    <property type="nucleotide sequence ID" value="NC_014389.1"/>
</dbReference>
<evidence type="ECO:0000313" key="1">
    <source>
        <dbReference type="EMBL" id="ADL36182.1"/>
    </source>
</evidence>
<dbReference type="HOGENOM" id="CLU_1212964_0_0_9"/>
<dbReference type="KEGG" id="bpb:bpr_II245"/>
<dbReference type="Proteomes" id="UP000001299">
    <property type="component" value="Plasmid pCY360"/>
</dbReference>
<dbReference type="AlphaFoldDB" id="E0S450"/>
<gene>
    <name evidence="1" type="ordered locus">bpr_II245</name>
</gene>
<accession>E0S450</accession>
<protein>
    <submittedName>
        <fullName evidence="1">Uncharacterized protein</fullName>
    </submittedName>
</protein>
<dbReference type="EMBL" id="CP001812">
    <property type="protein sequence ID" value="ADL36182.1"/>
    <property type="molecule type" value="Genomic_DNA"/>
</dbReference>
<sequence length="228" mass="25606">MKKSPVDFILLGLAILCFSVGGAVYVFGQPFSIEDAPVIEQVAEDVEEEKNETVTLSNVVIEGQQTSEKKNYDTEYGNKEYDADIASVVQKWTDTVFDLGYRQVASGYGPYSENVLRNAPALQVEFGAYHFKEGQFPEFLANAIVTHAAQMEADFVPYAQFEQDNVVYLNGTLKIKFHSGDDMKDLASFLQEKDIELNKLYEIPVCFGYSSSTKEIISFAYNYKAVQQ</sequence>
<organism evidence="1 2">
    <name type="scientific">Butyrivibrio proteoclasticus (strain ATCC 51982 / DSM 14932 / B316)</name>
    <name type="common">Clostridium proteoclasticum</name>
    <dbReference type="NCBI Taxonomy" id="515622"/>
    <lineage>
        <taxon>Bacteria</taxon>
        <taxon>Bacillati</taxon>
        <taxon>Bacillota</taxon>
        <taxon>Clostridia</taxon>
        <taxon>Lachnospirales</taxon>
        <taxon>Lachnospiraceae</taxon>
        <taxon>Butyrivibrio</taxon>
    </lineage>
</organism>
<name>E0S450_BUTPB</name>
<keyword evidence="2" id="KW-1185">Reference proteome</keyword>
<keyword evidence="1" id="KW-0614">Plasmid</keyword>
<proteinExistence type="predicted"/>
<reference evidence="1 2" key="1">
    <citation type="journal article" date="2010" name="PLoS ONE">
        <title>The glycobiome of the rumen bacterium Butyrivibrio proteoclasticus B316(T) highlights adaptation to a polysaccharide-rich environment.</title>
        <authorList>
            <person name="Kelly W.J."/>
            <person name="Leahy S.C."/>
            <person name="Altermann E."/>
            <person name="Yeoman C.J."/>
            <person name="Dunne J.C."/>
            <person name="Kong Z."/>
            <person name="Pacheco D.M."/>
            <person name="Li D."/>
            <person name="Noel S.J."/>
            <person name="Moon C.D."/>
            <person name="Cookson A.L."/>
            <person name="Attwood G.T."/>
        </authorList>
    </citation>
    <scope>NUCLEOTIDE SEQUENCE [LARGE SCALE GENOMIC DNA]</scope>
    <source>
        <strain evidence="2">ATCC 51982 / DSM 14932 / B316</strain>
        <plasmid evidence="2">Plasmid pCY360</plasmid>
    </source>
</reference>